<comment type="caution">
    <text evidence="1">The sequence shown here is derived from an EMBL/GenBank/DDBJ whole genome shotgun (WGS) entry which is preliminary data.</text>
</comment>
<dbReference type="EMBL" id="RWKA01000009">
    <property type="protein sequence ID" value="TGB40945.1"/>
    <property type="molecule type" value="Genomic_DNA"/>
</dbReference>
<evidence type="ECO:0008006" key="3">
    <source>
        <dbReference type="Google" id="ProtNLM"/>
    </source>
</evidence>
<name>A0A4Z0HM69_MYCPR</name>
<evidence type="ECO:0000313" key="2">
    <source>
        <dbReference type="Proteomes" id="UP000297792"/>
    </source>
</evidence>
<dbReference type="RefSeq" id="WP_135360493.1">
    <property type="nucleotide sequence ID" value="NZ_JBLVUM010000002.1"/>
</dbReference>
<protein>
    <recommendedName>
        <fullName evidence="3">DUF732 domain-containing protein</fullName>
    </recommendedName>
</protein>
<organism evidence="1 2">
    <name type="scientific">Mycolicibacterium peregrinum</name>
    <name type="common">Mycobacterium peregrinum</name>
    <dbReference type="NCBI Taxonomy" id="43304"/>
    <lineage>
        <taxon>Bacteria</taxon>
        <taxon>Bacillati</taxon>
        <taxon>Actinomycetota</taxon>
        <taxon>Actinomycetes</taxon>
        <taxon>Mycobacteriales</taxon>
        <taxon>Mycobacteriaceae</taxon>
        <taxon>Mycolicibacterium</taxon>
    </lineage>
</organism>
<sequence length="174" mass="17948">MTNKNSPHVRRPLSTLAMAALIGSAGLVIAAPAVAGPDGQQQATKYSECMRAHGVADFPNPNAEGQIAYGGISVSKATWQNAVGACANLQPPGWSDAQRTPAQQAAALNFAQCVRDHGVPDFPDPAAARDPLIDTSRMRGDVSAGSIPELKPAVEACHDFFVAALPPLGTGRPG</sequence>
<evidence type="ECO:0000313" key="1">
    <source>
        <dbReference type="EMBL" id="TGB40945.1"/>
    </source>
</evidence>
<proteinExistence type="predicted"/>
<gene>
    <name evidence="1" type="ORF">EJD98_17285</name>
</gene>
<accession>A0A4Z0HM69</accession>
<dbReference type="AlphaFoldDB" id="A0A4Z0HM69"/>
<reference evidence="1 2" key="1">
    <citation type="submission" date="2018-12" db="EMBL/GenBank/DDBJ databases">
        <title>Draft genome sequences of Mycolicibacterium peregrinum isolated from a pig with lymphadenitis and from soil on the same Japanese pig farm.</title>
        <authorList>
            <person name="Komatsu T."/>
            <person name="Ohya K."/>
            <person name="Sawai K."/>
            <person name="Odoi J.O."/>
            <person name="Otsu K."/>
            <person name="Ota A."/>
            <person name="Ito T."/>
            <person name="Kawai M."/>
            <person name="Maruyama F."/>
        </authorList>
    </citation>
    <scope>NUCLEOTIDE SEQUENCE [LARGE SCALE GENOMIC DNA]</scope>
    <source>
        <strain evidence="1 2">138</strain>
    </source>
</reference>
<dbReference type="Proteomes" id="UP000297792">
    <property type="component" value="Unassembled WGS sequence"/>
</dbReference>
<keyword evidence="2" id="KW-1185">Reference proteome</keyword>